<reference evidence="2" key="1">
    <citation type="journal article" date="2014" name="Biotechnol. Biofuels">
        <title>Comparison of single-molecule sequencing and hybrid approaches for finishing the genome of Clostridium autoethanogenum and analysis of CRISPR systems in industrial relevant Clostridia.</title>
        <authorList>
            <person name="Brown S.D."/>
            <person name="Nagaraju S."/>
            <person name="Utturkar S."/>
            <person name="De Tissera S."/>
            <person name="Segovia S."/>
            <person name="Mitchell W."/>
            <person name="Land M.L."/>
            <person name="Dassanayake A."/>
            <person name="Kopke M."/>
        </authorList>
    </citation>
    <scope>NUCLEOTIDE SEQUENCE [LARGE SCALE GENOMIC DNA]</scope>
    <source>
        <strain evidence="2">DSM 10061</strain>
    </source>
</reference>
<name>A0ABY4TPI1_9CLOT</name>
<organism evidence="1 2">
    <name type="scientific">Clostridium autoethanogenum DSM 10061</name>
    <dbReference type="NCBI Taxonomy" id="1341692"/>
    <lineage>
        <taxon>Bacteria</taxon>
        <taxon>Bacillati</taxon>
        <taxon>Bacillota</taxon>
        <taxon>Clostridia</taxon>
        <taxon>Eubacteriales</taxon>
        <taxon>Clostridiaceae</taxon>
        <taxon>Clostridium</taxon>
    </lineage>
</organism>
<evidence type="ECO:0000313" key="1">
    <source>
        <dbReference type="EMBL" id="URS74456.1"/>
    </source>
</evidence>
<dbReference type="RefSeq" id="WP_158212037.1">
    <property type="nucleotide sequence ID" value="NC_022592.1"/>
</dbReference>
<sequence>MRDIRTLELQRFRVLMLCITVATPLDNSSKLSGRNKTLKRKRLSANQRFGISAFPTK</sequence>
<accession>A0ABY4TPI1</accession>
<evidence type="ECO:0000313" key="2">
    <source>
        <dbReference type="Proteomes" id="UP000017590"/>
    </source>
</evidence>
<dbReference type="Proteomes" id="UP000017590">
    <property type="component" value="Chromosome"/>
</dbReference>
<gene>
    <name evidence="1" type="ORF">CAETHG_04100</name>
</gene>
<dbReference type="EMBL" id="CP006763">
    <property type="protein sequence ID" value="URS74456.1"/>
    <property type="molecule type" value="Genomic_DNA"/>
</dbReference>
<proteinExistence type="predicted"/>
<protein>
    <submittedName>
        <fullName evidence="1">Uncharacterized protein</fullName>
    </submittedName>
</protein>
<keyword evidence="2" id="KW-1185">Reference proteome</keyword>